<keyword evidence="11" id="KW-1185">Reference proteome</keyword>
<dbReference type="CDD" id="cd08547">
    <property type="entry name" value="Type_II_cohesin"/>
    <property type="match status" value="1"/>
</dbReference>
<dbReference type="InterPro" id="IPR018247">
    <property type="entry name" value="EF_Hand_1_Ca_BS"/>
</dbReference>
<dbReference type="Pfam" id="PF07554">
    <property type="entry name" value="FIVAR"/>
    <property type="match status" value="1"/>
</dbReference>
<evidence type="ECO:0000259" key="9">
    <source>
        <dbReference type="PROSITE" id="PS51766"/>
    </source>
</evidence>
<accession>A0ABS4HZP5</accession>
<dbReference type="CDD" id="cd14254">
    <property type="entry name" value="Dockerin_II"/>
    <property type="match status" value="1"/>
</dbReference>
<dbReference type="SMART" id="SM00060">
    <property type="entry name" value="FN3"/>
    <property type="match status" value="2"/>
</dbReference>
<feature type="domain" description="Fibronectin type-III" evidence="7">
    <location>
        <begin position="1210"/>
        <end position="1304"/>
    </location>
</feature>
<dbReference type="InterPro" id="IPR038637">
    <property type="entry name" value="NPCBM_sf"/>
</dbReference>
<dbReference type="InterPro" id="IPR008979">
    <property type="entry name" value="Galactose-bd-like_sf"/>
</dbReference>
<dbReference type="InterPro" id="IPR036439">
    <property type="entry name" value="Dockerin_dom_sf"/>
</dbReference>
<dbReference type="InterPro" id="IPR002241">
    <property type="entry name" value="Glyco_hydro_27"/>
</dbReference>
<evidence type="ECO:0000256" key="5">
    <source>
        <dbReference type="RuleBase" id="RU361168"/>
    </source>
</evidence>
<dbReference type="PROSITE" id="PS50222">
    <property type="entry name" value="EF_HAND_2"/>
    <property type="match status" value="1"/>
</dbReference>
<dbReference type="InterPro" id="IPR041233">
    <property type="entry name" value="Melibiase_C"/>
</dbReference>
<dbReference type="SUPFAM" id="SSF49265">
    <property type="entry name" value="Fibronectin type III"/>
    <property type="match status" value="1"/>
</dbReference>
<reference evidence="10 11" key="1">
    <citation type="submission" date="2021-03" db="EMBL/GenBank/DDBJ databases">
        <title>Genomic Encyclopedia of Type Strains, Phase IV (KMG-IV): sequencing the most valuable type-strain genomes for metagenomic binning, comparative biology and taxonomic classification.</title>
        <authorList>
            <person name="Goeker M."/>
        </authorList>
    </citation>
    <scope>NUCLEOTIDE SEQUENCE [LARGE SCALE GENOMIC DNA]</scope>
    <source>
        <strain evidence="10 11">DSM 24950</strain>
    </source>
</reference>
<dbReference type="SUPFAM" id="SSF63446">
    <property type="entry name" value="Type I dockerin domain"/>
    <property type="match status" value="1"/>
</dbReference>
<dbReference type="Proteomes" id="UP001519344">
    <property type="component" value="Unassembled WGS sequence"/>
</dbReference>
<dbReference type="Pfam" id="PF17801">
    <property type="entry name" value="Melibiase_C"/>
    <property type="match status" value="1"/>
</dbReference>
<dbReference type="Pfam" id="PF00404">
    <property type="entry name" value="Dockerin_1"/>
    <property type="match status" value="1"/>
</dbReference>
<dbReference type="SUPFAM" id="SSF50370">
    <property type="entry name" value="Ricin B-like lectins"/>
    <property type="match status" value="1"/>
</dbReference>
<dbReference type="PROSITE" id="PS50853">
    <property type="entry name" value="FN3"/>
    <property type="match status" value="1"/>
</dbReference>
<dbReference type="SUPFAM" id="SSF51445">
    <property type="entry name" value="(Trans)glycosidases"/>
    <property type="match status" value="1"/>
</dbReference>
<dbReference type="Gene3D" id="1.20.1270.90">
    <property type="entry name" value="AF1782-like"/>
    <property type="match status" value="1"/>
</dbReference>
<dbReference type="PROSITE" id="PS50231">
    <property type="entry name" value="RICIN_B_LECTIN"/>
    <property type="match status" value="1"/>
</dbReference>
<organism evidence="10 11">
    <name type="scientific">Paenibacillus aceris</name>
    <dbReference type="NCBI Taxonomy" id="869555"/>
    <lineage>
        <taxon>Bacteria</taxon>
        <taxon>Bacillati</taxon>
        <taxon>Bacillota</taxon>
        <taxon>Bacilli</taxon>
        <taxon>Bacillales</taxon>
        <taxon>Paenibacillaceae</taxon>
        <taxon>Paenibacillus</taxon>
    </lineage>
</organism>
<dbReference type="InterPro" id="IPR035992">
    <property type="entry name" value="Ricin_B-like_lectins"/>
</dbReference>
<dbReference type="InterPro" id="IPR036116">
    <property type="entry name" value="FN3_sf"/>
</dbReference>
<dbReference type="Pfam" id="PF08305">
    <property type="entry name" value="NPCBM"/>
    <property type="match status" value="1"/>
</dbReference>
<dbReference type="Gene3D" id="2.80.10.50">
    <property type="match status" value="1"/>
</dbReference>
<dbReference type="CDD" id="cd00063">
    <property type="entry name" value="FN3"/>
    <property type="match status" value="1"/>
</dbReference>
<dbReference type="Gene3D" id="2.60.120.1060">
    <property type="entry name" value="NPCBM/NEW2 domain"/>
    <property type="match status" value="1"/>
</dbReference>
<evidence type="ECO:0000313" key="11">
    <source>
        <dbReference type="Proteomes" id="UP001519344"/>
    </source>
</evidence>
<dbReference type="InterPro" id="IPR016134">
    <property type="entry name" value="Dockerin_dom"/>
</dbReference>
<dbReference type="PROSITE" id="PS51175">
    <property type="entry name" value="CBM6"/>
    <property type="match status" value="1"/>
</dbReference>
<dbReference type="Gene3D" id="2.60.40.10">
    <property type="entry name" value="Immunoglobulins"/>
    <property type="match status" value="2"/>
</dbReference>
<dbReference type="InterPro" id="IPR002105">
    <property type="entry name" value="Dockerin_1_rpt"/>
</dbReference>
<dbReference type="Gene3D" id="3.20.20.70">
    <property type="entry name" value="Aldolase class I"/>
    <property type="match status" value="1"/>
</dbReference>
<dbReference type="InterPro" id="IPR003961">
    <property type="entry name" value="FN3_dom"/>
</dbReference>
<evidence type="ECO:0000256" key="3">
    <source>
        <dbReference type="ARBA" id="ARBA00022801"/>
    </source>
</evidence>
<dbReference type="SMART" id="SM00776">
    <property type="entry name" value="NPCBM"/>
    <property type="match status" value="1"/>
</dbReference>
<feature type="domain" description="Dockerin" evidence="9">
    <location>
        <begin position="1815"/>
        <end position="1878"/>
    </location>
</feature>
<comment type="catalytic activity">
    <reaction evidence="5">
        <text>Hydrolysis of terminal, non-reducing alpha-D-galactose residues in alpha-D-galactosides, including galactose oligosaccharides, galactomannans and galactolipids.</text>
        <dbReference type="EC" id="3.2.1.22"/>
    </reaction>
</comment>
<dbReference type="Gene3D" id="2.60.40.680">
    <property type="match status" value="1"/>
</dbReference>
<dbReference type="InterPro" id="IPR008965">
    <property type="entry name" value="CBM2/CBM3_carb-bd_dom_sf"/>
</dbReference>
<feature type="domain" description="EF-hand" evidence="6">
    <location>
        <begin position="1852"/>
        <end position="1878"/>
    </location>
</feature>
<dbReference type="SUPFAM" id="SSF51011">
    <property type="entry name" value="Glycosyl hydrolase domain"/>
    <property type="match status" value="1"/>
</dbReference>
<dbReference type="Pfam" id="PF16990">
    <property type="entry name" value="CBM_35"/>
    <property type="match status" value="1"/>
</dbReference>
<sequence>MLSKRRWFSGFLVICLLVTGFLTPVGKSFAAAAPVPQPAINTATDLFFSDLPYTTLTGSGYNGTVNKDRGSHTTTPQIPIKLASVGGVDADPCNNNCTAFTKGINLNGSTVGNKTAVQYNVNKSFARFKSLVGPDGYTYSNTNLPTQIQFQLLGDGVTLFDSGTMTTKADSTAKYQEVDVDISNVNVLTLSMTTLNATSSAGDWAMARLVLKSADQIASGITSFLITNTDVALKYPAGAGFAFSVLSSDNPAVVGLDGAIHPQLTDATANVIVKVTRTTDNTTANTVTIPITVPALTPVFVAAGITSIAAPAQNATSLALPNVQSGFTVAIKSSTNTGVLATNGTISPPPGNTAVTLVMTVTRTSDGSTADTGSISLVVPARTGGIISGSTYKMINKNSMKTIAVKNDANALANGGLVVQQEDSHSHNEEWIVSENSATPGYYKFTNALSGKVMAVQSAVLTDGGLILQWSFGSSGNDLWQIVDAGTGFYELINKKSGLVLNVPGNSTDNGTQLEQRTNSSADSMKFQLHAITAADIAAGIVSIAAPAANANYLTLPTVPAGYTVAIKSSDNTGVIATNGTIVAQSSSTTVNLVLTVTRTSDNTTADTMSLPVVVPALITSKELSDLAAGLSITAPAVNYTHLMMPTLPVGYTAAIKSSTNEGVIATSGIITPPSAATTVSLVLMVTRTSDNATAETSAIPVVVPALSPTAANGLAQKPILGWSSWSFIRKTPTEDNIKAQADFMAANLKSHGYLYINLDDFYTLDYNTVVDQYGRWVVDPAKFPSGMKALGDYIHSLGLKFGVYVTPGIPKGAVTQNTPIEGTPYHAADIADTSKTEKNYNFKGMYYIDYSKPGAQEYVNSWANLFASYGADYLKIDGVGDADIPDIQAWSQALRSTGRPIVMALSNNLNIAYASTWKQYANSWRTQGDVECYCTTLTDWSHVSGRFGSAASWAQYAGPGGWNDLDSLDVAGGSNDGLTNDEKQAYMSLWAMASAPLDSGDDLTHTDSYGLGLLTNDEVIAVDQSAVAGTQVSNSNSTQVWKKKLADGSYYIGLFNLNTAAASITANWSTLGIQGDAFIRDLWSHKELGIINTSFTASVPAHGAKLIKVTPVSTLQVTPANGAADIDAVSINFSWPAQVNADSYRLTVAEDTAFSNIAYNSTVASTSSSVTGLSNDKQYYWKLSAIQNGVENVIGVFSFTSKFSVPPAAPDGVSVSRTTAATVQLSWNSIYGAASYSVYRKTVLNGSGSYVKIASNVTGIGYTDTNAQIDDNIKYAYQITAVNGIGESQPSAETNLPDLTSSDVAGGITAIVTPAQDATSLALPSVPAGYTVTIKSTDNPGVLTTNGVIKPPFLQTTVNVVLEINRIYDNTKSVTVSIPVVVPAKNVITAYFEAESATLGGTGAATKVSNCALCSSGKKAGFIGNAAANYVLFNNVSVPAAGQYTLKIDYLTTDSRTFFISINGGTGTQLPLTGVDFNTVSTTSIKVQLNAGVNTIKFYNDSAYAPDLDRIGVGAASAASVAAEITSIAAPAEDAATLTLPAVPDGFLVAIKSSDQPSVIGVDGTIVPQSVSTKVNLVLEVTQVSDNSKAVTVSIPVVVPAKTVVSVPSVTLTGVDAINAGQSFNLTYGLSGITQNVYAQDITITYPQQQLDFVSADSLKAGFSIIQSAVTPGQIHLITANIGADHQANGTWLTLKFNAKSTQSTSASVGVSNVVIADESGIETHLNDVSHNVLVTLVDKTALSGMIADAQSKHDEADEGTLPGQHTAGSKAALQAAIDIANAVLANTGALQAEVDQAVSDLSAALQTFANSIVQHAVNDTNGDGRISIGDLAVVAAAYGKTSADADWNQFKHADVTGDGKVDIDDLAALARGILTN</sequence>
<comment type="caution">
    <text evidence="10">The sequence shown here is derived from an EMBL/GenBank/DDBJ whole genome shotgun (WGS) entry which is preliminary data.</text>
</comment>
<dbReference type="PANTHER" id="PTHR11452">
    <property type="entry name" value="ALPHA-GALACTOSIDASE/ALPHA-N-ACETYLGALACTOSAMINIDASE"/>
    <property type="match status" value="1"/>
</dbReference>
<dbReference type="SUPFAM" id="SSF49785">
    <property type="entry name" value="Galactose-binding domain-like"/>
    <property type="match status" value="2"/>
</dbReference>
<feature type="domain" description="CBM6" evidence="8">
    <location>
        <begin position="1391"/>
        <end position="1515"/>
    </location>
</feature>
<keyword evidence="4 5" id="KW-0326">Glycosidase</keyword>
<evidence type="ECO:0000259" key="8">
    <source>
        <dbReference type="PROSITE" id="PS51175"/>
    </source>
</evidence>
<dbReference type="PANTHER" id="PTHR11452:SF75">
    <property type="entry name" value="ALPHA-GALACTOSIDASE MEL1"/>
    <property type="match status" value="1"/>
</dbReference>
<dbReference type="InterPro" id="IPR002048">
    <property type="entry name" value="EF_hand_dom"/>
</dbReference>
<dbReference type="EMBL" id="JAGGKV010000005">
    <property type="protein sequence ID" value="MBP1963384.1"/>
    <property type="molecule type" value="Genomic_DNA"/>
</dbReference>
<dbReference type="InterPro" id="IPR013780">
    <property type="entry name" value="Glyco_hydro_b"/>
</dbReference>
<dbReference type="Gene3D" id="2.60.40.1180">
    <property type="entry name" value="Golgi alpha-mannosidase II"/>
    <property type="match status" value="1"/>
</dbReference>
<evidence type="ECO:0000259" key="6">
    <source>
        <dbReference type="PROSITE" id="PS50222"/>
    </source>
</evidence>
<dbReference type="Gene3D" id="1.10.1330.10">
    <property type="entry name" value="Dockerin domain"/>
    <property type="match status" value="1"/>
</dbReference>
<dbReference type="PROSITE" id="PS51766">
    <property type="entry name" value="DOCKERIN"/>
    <property type="match status" value="1"/>
</dbReference>
<dbReference type="InterPro" id="IPR013783">
    <property type="entry name" value="Ig-like_fold"/>
</dbReference>
<keyword evidence="5" id="KW-1015">Disulfide bond</keyword>
<dbReference type="InterPro" id="IPR000772">
    <property type="entry name" value="Ricin_B_lectin"/>
</dbReference>
<comment type="similarity">
    <text evidence="1 5">Belongs to the glycosyl hydrolase 27 family.</text>
</comment>
<name>A0ABS4HZP5_9BACL</name>
<dbReference type="SUPFAM" id="SSF49384">
    <property type="entry name" value="Carbohydrate-binding domain"/>
    <property type="match status" value="1"/>
</dbReference>
<dbReference type="InterPro" id="IPR005084">
    <property type="entry name" value="CBM6"/>
</dbReference>
<keyword evidence="2" id="KW-0732">Signal</keyword>
<evidence type="ECO:0000256" key="4">
    <source>
        <dbReference type="ARBA" id="ARBA00023295"/>
    </source>
</evidence>
<dbReference type="RefSeq" id="WP_193580929.1">
    <property type="nucleotide sequence ID" value="NZ_JAAOZR010000019.1"/>
</dbReference>
<dbReference type="Gene3D" id="2.60.120.260">
    <property type="entry name" value="Galactose-binding domain-like"/>
    <property type="match status" value="1"/>
</dbReference>
<proteinExistence type="inferred from homology"/>
<evidence type="ECO:0000256" key="2">
    <source>
        <dbReference type="ARBA" id="ARBA00022729"/>
    </source>
</evidence>
<dbReference type="InterPro" id="IPR013222">
    <property type="entry name" value="Glyco_hyd_98_carb-bd"/>
</dbReference>
<dbReference type="PROSITE" id="PS00018">
    <property type="entry name" value="EF_HAND_1"/>
    <property type="match status" value="1"/>
</dbReference>
<dbReference type="InterPro" id="IPR017853">
    <property type="entry name" value="GH"/>
</dbReference>
<dbReference type="Pfam" id="PF16499">
    <property type="entry name" value="Melibiase_2"/>
    <property type="match status" value="2"/>
</dbReference>
<evidence type="ECO:0000259" key="7">
    <source>
        <dbReference type="PROSITE" id="PS50853"/>
    </source>
</evidence>
<dbReference type="InterPro" id="IPR013785">
    <property type="entry name" value="Aldolase_TIM"/>
</dbReference>
<protein>
    <recommendedName>
        <fullName evidence="5">Alpha-galactosidase</fullName>
        <ecNumber evidence="5">3.2.1.22</ecNumber>
    </recommendedName>
    <alternativeName>
        <fullName evidence="5">Melibiase</fullName>
    </alternativeName>
</protein>
<dbReference type="Pfam" id="PF14200">
    <property type="entry name" value="RicinB_lectin_2"/>
    <property type="match status" value="1"/>
</dbReference>
<evidence type="ECO:0000256" key="1">
    <source>
        <dbReference type="ARBA" id="ARBA00009743"/>
    </source>
</evidence>
<evidence type="ECO:0000313" key="10">
    <source>
        <dbReference type="EMBL" id="MBP1963384.1"/>
    </source>
</evidence>
<dbReference type="EC" id="3.2.1.22" evidence="5"/>
<gene>
    <name evidence="10" type="ORF">J2Z65_002600</name>
</gene>
<dbReference type="PRINTS" id="PR00740">
    <property type="entry name" value="GLHYDRLASE27"/>
</dbReference>
<keyword evidence="3 5" id="KW-0378">Hydrolase</keyword>
<dbReference type="CDD" id="cd04081">
    <property type="entry name" value="CBM35_galactosidase-like"/>
    <property type="match status" value="1"/>
</dbReference>
<dbReference type="CDD" id="cd14792">
    <property type="entry name" value="GH27"/>
    <property type="match status" value="1"/>
</dbReference>